<evidence type="ECO:0000256" key="1">
    <source>
        <dbReference type="ARBA" id="ARBA00004370"/>
    </source>
</evidence>
<keyword evidence="9" id="KW-0249">Electron transport</keyword>
<keyword evidence="9" id="KW-0830">Ubiquinone</keyword>
<dbReference type="EC" id="7.1.1.2" evidence="9"/>
<dbReference type="GO" id="GO:0008137">
    <property type="term" value="F:NADH dehydrogenase (ubiquinone) activity"/>
    <property type="evidence" value="ECO:0007669"/>
    <property type="project" value="UniProtKB-UniRule"/>
</dbReference>
<evidence type="ECO:0000256" key="5">
    <source>
        <dbReference type="ARBA" id="ARBA00022692"/>
    </source>
</evidence>
<comment type="subcellular location">
    <subcellularLocation>
        <location evidence="1">Membrane</location>
    </subcellularLocation>
    <subcellularLocation>
        <location evidence="9">Mitochondrion membrane</location>
        <topology evidence="9">Multi-pass membrane protein</topology>
    </subcellularLocation>
</comment>
<dbReference type="PANTHER" id="PTHR11058">
    <property type="entry name" value="NADH-UBIQUINONE OXIDOREDUCTASE CHAIN 3"/>
    <property type="match status" value="1"/>
</dbReference>
<feature type="transmembrane region" description="Helical" evidence="9">
    <location>
        <begin position="87"/>
        <end position="111"/>
    </location>
</feature>
<dbReference type="Pfam" id="PF00507">
    <property type="entry name" value="Oxidored_q4"/>
    <property type="match status" value="1"/>
</dbReference>
<feature type="transmembrane region" description="Helical" evidence="9">
    <location>
        <begin position="6"/>
        <end position="26"/>
    </location>
</feature>
<dbReference type="PANTHER" id="PTHR11058:SF9">
    <property type="entry name" value="NADH-UBIQUINONE OXIDOREDUCTASE CHAIN 3"/>
    <property type="match status" value="1"/>
</dbReference>
<reference evidence="10" key="1">
    <citation type="journal article" date="2018" name="Mol. Phylogenet. Evol.">
        <title>Gene arrangement and sequence of mitochondrial genomes yield insights into the phylogeny and evolution of bees and sphecid wasps (Hymenoptera: Apoidea).</title>
        <authorList>
            <person name="Zheng B.Y."/>
            <person name="Cao L.J."/>
            <person name="Tang P."/>
            <person name="van Achterberg K."/>
            <person name="Hoffmann A.A."/>
            <person name="Chen H.Y."/>
            <person name="Chen X.X."/>
            <person name="Wei S.J."/>
        </authorList>
    </citation>
    <scope>NUCLEOTIDE SEQUENCE</scope>
</reference>
<dbReference type="GO" id="GO:0031966">
    <property type="term" value="C:mitochondrial membrane"/>
    <property type="evidence" value="ECO:0007669"/>
    <property type="project" value="UniProtKB-SubCell"/>
</dbReference>
<organism evidence="10">
    <name type="scientific">Xylocopa appendiculata</name>
    <dbReference type="NCBI Taxonomy" id="135683"/>
    <lineage>
        <taxon>Eukaryota</taxon>
        <taxon>Metazoa</taxon>
        <taxon>Ecdysozoa</taxon>
        <taxon>Arthropoda</taxon>
        <taxon>Hexapoda</taxon>
        <taxon>Insecta</taxon>
        <taxon>Pterygota</taxon>
        <taxon>Neoptera</taxon>
        <taxon>Endopterygota</taxon>
        <taxon>Hymenoptera</taxon>
        <taxon>Apocrita</taxon>
        <taxon>Aculeata</taxon>
        <taxon>Apoidea</taxon>
        <taxon>Anthophila</taxon>
        <taxon>Apidae</taxon>
        <taxon>Xylocopa</taxon>
        <taxon>Alloxylocopa</taxon>
    </lineage>
</organism>
<protein>
    <recommendedName>
        <fullName evidence="3 9">NADH-ubiquinone oxidoreductase chain 3</fullName>
        <ecNumber evidence="9">7.1.1.2</ecNumber>
    </recommendedName>
</protein>
<keyword evidence="9" id="KW-0679">Respiratory chain</keyword>
<keyword evidence="6 9" id="KW-1133">Transmembrane helix</keyword>
<sequence>MMIYYIFFMMFITFISIFILFINMIMSMMKKNNYEKNLPFECGYSPLSKANLPFSLPFFLITLMFLIFDIEIVLLIPLILYLMNNNFLMLFVIMMTFIILLILTLSIEWFFNFLKWLY</sequence>
<evidence type="ECO:0000256" key="8">
    <source>
        <dbReference type="ARBA" id="ARBA00049551"/>
    </source>
</evidence>
<comment type="function">
    <text evidence="9">Core subunit of the mitochondrial membrane respiratory chain NADH dehydrogenase (Complex I) which catalyzes electron transfer from NADH through the respiratory chain, using ubiquinone as an electron acceptor. Essential for the catalytic activity of complex I.</text>
</comment>
<keyword evidence="9" id="KW-1278">Translocase</keyword>
<feature type="transmembrane region" description="Helical" evidence="9">
    <location>
        <begin position="58"/>
        <end position="81"/>
    </location>
</feature>
<keyword evidence="9" id="KW-0520">NAD</keyword>
<dbReference type="EMBL" id="KX494104">
    <property type="protein sequence ID" value="ARX96607.1"/>
    <property type="molecule type" value="Genomic_DNA"/>
</dbReference>
<proteinExistence type="inferred from homology"/>
<evidence type="ECO:0000256" key="7">
    <source>
        <dbReference type="ARBA" id="ARBA00023136"/>
    </source>
</evidence>
<keyword evidence="7 9" id="KW-0472">Membrane</keyword>
<evidence type="ECO:0000256" key="2">
    <source>
        <dbReference type="ARBA" id="ARBA00008472"/>
    </source>
</evidence>
<keyword evidence="4 9" id="KW-0813">Transport</keyword>
<evidence type="ECO:0000256" key="3">
    <source>
        <dbReference type="ARBA" id="ARBA00021007"/>
    </source>
</evidence>
<gene>
    <name evidence="10" type="primary">nad3</name>
</gene>
<dbReference type="InterPro" id="IPR038430">
    <property type="entry name" value="NDAH_ubi_oxred_su3_sf"/>
</dbReference>
<evidence type="ECO:0000256" key="4">
    <source>
        <dbReference type="ARBA" id="ARBA00022448"/>
    </source>
</evidence>
<name>A0A343DRE6_9HYME</name>
<dbReference type="InterPro" id="IPR000440">
    <property type="entry name" value="NADH_UbQ/plastoQ_OxRdtase_su3"/>
</dbReference>
<comment type="similarity">
    <text evidence="2 9">Belongs to the complex I subunit 3 family.</text>
</comment>
<comment type="catalytic activity">
    <reaction evidence="8 9">
        <text>a ubiquinone + NADH + 5 H(+)(in) = a ubiquinol + NAD(+) + 4 H(+)(out)</text>
        <dbReference type="Rhea" id="RHEA:29091"/>
        <dbReference type="Rhea" id="RHEA-COMP:9565"/>
        <dbReference type="Rhea" id="RHEA-COMP:9566"/>
        <dbReference type="ChEBI" id="CHEBI:15378"/>
        <dbReference type="ChEBI" id="CHEBI:16389"/>
        <dbReference type="ChEBI" id="CHEBI:17976"/>
        <dbReference type="ChEBI" id="CHEBI:57540"/>
        <dbReference type="ChEBI" id="CHEBI:57945"/>
        <dbReference type="EC" id="7.1.1.2"/>
    </reaction>
</comment>
<dbReference type="GO" id="GO:0030964">
    <property type="term" value="C:NADH dehydrogenase complex"/>
    <property type="evidence" value="ECO:0007669"/>
    <property type="project" value="TreeGrafter"/>
</dbReference>
<keyword evidence="5 9" id="KW-0812">Transmembrane</keyword>
<evidence type="ECO:0000256" key="6">
    <source>
        <dbReference type="ARBA" id="ARBA00022989"/>
    </source>
</evidence>
<geneLocation type="mitochondrion" evidence="10"/>
<evidence type="ECO:0000256" key="9">
    <source>
        <dbReference type="RuleBase" id="RU003640"/>
    </source>
</evidence>
<dbReference type="Gene3D" id="1.20.58.1610">
    <property type="entry name" value="NADH:ubiquinone/plastoquinone oxidoreductase, chain 3"/>
    <property type="match status" value="1"/>
</dbReference>
<evidence type="ECO:0000313" key="10">
    <source>
        <dbReference type="EMBL" id="ARX96607.1"/>
    </source>
</evidence>
<keyword evidence="9 10" id="KW-0496">Mitochondrion</keyword>
<dbReference type="AlphaFoldDB" id="A0A343DRE6"/>
<accession>A0A343DRE6</accession>